<name>A0A0H3KPW6_BURM1</name>
<dbReference type="EMBL" id="AP009386">
    <property type="protein sequence ID" value="BAG45648.1"/>
    <property type="molecule type" value="Genomic_DNA"/>
</dbReference>
<accession>A0A0H3KPW6</accession>
<protein>
    <submittedName>
        <fullName evidence="1">Uncharacterized protein</fullName>
    </submittedName>
</protein>
<dbReference type="KEGG" id="bmj:BMULJ_03787"/>
<dbReference type="AlphaFoldDB" id="A0A0H3KPW6"/>
<reference evidence="1 2" key="1">
    <citation type="submission" date="2007-04" db="EMBL/GenBank/DDBJ databases">
        <title>Complete genome sequence of Burkholderia multivorans ATCC 17616.</title>
        <authorList>
            <person name="Ohtsubo Y."/>
            <person name="Yamashita A."/>
            <person name="Kurokawa K."/>
            <person name="Takami H."/>
            <person name="Yuhara S."/>
            <person name="Nishiyama E."/>
            <person name="Endo R."/>
            <person name="Miyazaki R."/>
            <person name="Ono A."/>
            <person name="Yano K."/>
            <person name="Ito M."/>
            <person name="Sota M."/>
            <person name="Yuji N."/>
            <person name="Hattori M."/>
            <person name="Tsuda M."/>
        </authorList>
    </citation>
    <scope>NUCLEOTIDE SEQUENCE [LARGE SCALE GENOMIC DNA]</scope>
    <source>
        <strain evidence="2">ATCC 17616 / 249</strain>
    </source>
</reference>
<sequence length="91" mass="9633">MSTATGALIAVQWPATGRWTRLSKALRMIAASGPTESKMPPQKLVLDFPASHHSPPSSRLRSRLAPASFLSISFVHVLGNVGDPTCGHNGT</sequence>
<keyword evidence="2" id="KW-1185">Reference proteome</keyword>
<organism evidence="1 2">
    <name type="scientific">Burkholderia multivorans (strain ATCC 17616 / 249)</name>
    <dbReference type="NCBI Taxonomy" id="395019"/>
    <lineage>
        <taxon>Bacteria</taxon>
        <taxon>Pseudomonadati</taxon>
        <taxon>Pseudomonadota</taxon>
        <taxon>Betaproteobacteria</taxon>
        <taxon>Burkholderiales</taxon>
        <taxon>Burkholderiaceae</taxon>
        <taxon>Burkholderia</taxon>
        <taxon>Burkholderia cepacia complex</taxon>
    </lineage>
</organism>
<gene>
    <name evidence="1" type="ordered locus">BMULJ_03787</name>
</gene>
<dbReference type="HOGENOM" id="CLU_2421281_0_0_4"/>
<dbReference type="Proteomes" id="UP000008815">
    <property type="component" value="Chromosome 2"/>
</dbReference>
<evidence type="ECO:0000313" key="2">
    <source>
        <dbReference type="Proteomes" id="UP000008815"/>
    </source>
</evidence>
<proteinExistence type="predicted"/>
<evidence type="ECO:0000313" key="1">
    <source>
        <dbReference type="EMBL" id="BAG45648.1"/>
    </source>
</evidence>